<evidence type="ECO:0000313" key="1">
    <source>
        <dbReference type="EMBL" id="KAF3845456.1"/>
    </source>
</evidence>
<organism evidence="1 2">
    <name type="scientific">Dissostichus mawsoni</name>
    <name type="common">Antarctic cod</name>
    <dbReference type="NCBI Taxonomy" id="36200"/>
    <lineage>
        <taxon>Eukaryota</taxon>
        <taxon>Metazoa</taxon>
        <taxon>Chordata</taxon>
        <taxon>Craniata</taxon>
        <taxon>Vertebrata</taxon>
        <taxon>Euteleostomi</taxon>
        <taxon>Actinopterygii</taxon>
        <taxon>Neopterygii</taxon>
        <taxon>Teleostei</taxon>
        <taxon>Neoteleostei</taxon>
        <taxon>Acanthomorphata</taxon>
        <taxon>Eupercaria</taxon>
        <taxon>Perciformes</taxon>
        <taxon>Notothenioidei</taxon>
        <taxon>Nototheniidae</taxon>
        <taxon>Dissostichus</taxon>
    </lineage>
</organism>
<proteinExistence type="predicted"/>
<dbReference type="EMBL" id="JAAKFY010000015">
    <property type="protein sequence ID" value="KAF3845456.1"/>
    <property type="molecule type" value="Genomic_DNA"/>
</dbReference>
<protein>
    <submittedName>
        <fullName evidence="1">Uncharacterized protein</fullName>
    </submittedName>
</protein>
<dbReference type="OrthoDB" id="10062821at2759"/>
<feature type="non-terminal residue" evidence="1">
    <location>
        <position position="1"/>
    </location>
</feature>
<dbReference type="AlphaFoldDB" id="A0A7J5Y7P1"/>
<name>A0A7J5Y7P1_DISMA</name>
<keyword evidence="2" id="KW-1185">Reference proteome</keyword>
<evidence type="ECO:0000313" key="2">
    <source>
        <dbReference type="Proteomes" id="UP000518266"/>
    </source>
</evidence>
<sequence>MRQRMKTLVMRIIADNLTALKGRGTSGETHSSQILLPDEEAEHHRESKLSVSLGAVIPNLTEESVSVAFGLKDFIPEVSGTPHHILCCGDVLSTERKELSNKTQNNETPKQNPELKFDGLVEAPPEFQKEHLLHEDMIKMLLSEKSENARGTLHHIVSLFHFKTFNNTAKDYFLNIWDFITRPSDFPTHASAQMDWLRDLALRLVDLVWMPPSQEDINMAAAAAAAEQSDGEKRNIFPF</sequence>
<dbReference type="Proteomes" id="UP000518266">
    <property type="component" value="Unassembled WGS sequence"/>
</dbReference>
<reference evidence="1 2" key="1">
    <citation type="submission" date="2020-03" db="EMBL/GenBank/DDBJ databases">
        <title>Dissostichus mawsoni Genome sequencing and assembly.</title>
        <authorList>
            <person name="Park H."/>
        </authorList>
    </citation>
    <scope>NUCLEOTIDE SEQUENCE [LARGE SCALE GENOMIC DNA]</scope>
    <source>
        <strain evidence="1">DM0001</strain>
        <tissue evidence="1">Muscle</tissue>
    </source>
</reference>
<comment type="caution">
    <text evidence="1">The sequence shown here is derived from an EMBL/GenBank/DDBJ whole genome shotgun (WGS) entry which is preliminary data.</text>
</comment>
<gene>
    <name evidence="1" type="ORF">F7725_008619</name>
</gene>
<accession>A0A7J5Y7P1</accession>